<evidence type="ECO:0000313" key="4">
    <source>
        <dbReference type="Proteomes" id="UP001174210"/>
    </source>
</evidence>
<dbReference type="InterPro" id="IPR036388">
    <property type="entry name" value="WH-like_DNA-bd_sf"/>
</dbReference>
<dbReference type="Pfam" id="PF12840">
    <property type="entry name" value="HTH_20"/>
    <property type="match status" value="1"/>
</dbReference>
<organism evidence="3 4">
    <name type="scientific">Leifsonia virtsii</name>
    <dbReference type="NCBI Taxonomy" id="3035915"/>
    <lineage>
        <taxon>Bacteria</taxon>
        <taxon>Bacillati</taxon>
        <taxon>Actinomycetota</taxon>
        <taxon>Actinomycetes</taxon>
        <taxon>Micrococcales</taxon>
        <taxon>Microbacteriaceae</taxon>
        <taxon>Leifsonia</taxon>
    </lineage>
</organism>
<dbReference type="Proteomes" id="UP001174210">
    <property type="component" value="Unassembled WGS sequence"/>
</dbReference>
<evidence type="ECO:0000259" key="2">
    <source>
        <dbReference type="SMART" id="SM00418"/>
    </source>
</evidence>
<dbReference type="RefSeq" id="WP_301216343.1">
    <property type="nucleotide sequence ID" value="NZ_JAROCB010000001.1"/>
</dbReference>
<dbReference type="SMART" id="SM00418">
    <property type="entry name" value="HTH_ARSR"/>
    <property type="match status" value="1"/>
</dbReference>
<evidence type="ECO:0000256" key="1">
    <source>
        <dbReference type="SAM" id="MobiDB-lite"/>
    </source>
</evidence>
<keyword evidence="4" id="KW-1185">Reference proteome</keyword>
<evidence type="ECO:0000313" key="3">
    <source>
        <dbReference type="EMBL" id="MDN4596359.1"/>
    </source>
</evidence>
<gene>
    <name evidence="3" type="ORF">P5G59_04330</name>
</gene>
<feature type="domain" description="HTH arsR-type" evidence="2">
    <location>
        <begin position="38"/>
        <end position="120"/>
    </location>
</feature>
<comment type="caution">
    <text evidence="3">The sequence shown here is derived from an EMBL/GenBank/DDBJ whole genome shotgun (WGS) entry which is preliminary data.</text>
</comment>
<dbReference type="Gene3D" id="1.10.10.10">
    <property type="entry name" value="Winged helix-like DNA-binding domain superfamily/Winged helix DNA-binding domain"/>
    <property type="match status" value="1"/>
</dbReference>
<feature type="region of interest" description="Disordered" evidence="1">
    <location>
        <begin position="1"/>
        <end position="28"/>
    </location>
</feature>
<dbReference type="InterPro" id="IPR001845">
    <property type="entry name" value="HTH_ArsR_DNA-bd_dom"/>
</dbReference>
<dbReference type="EMBL" id="JAROCB010000001">
    <property type="protein sequence ID" value="MDN4596359.1"/>
    <property type="molecule type" value="Genomic_DNA"/>
</dbReference>
<dbReference type="CDD" id="cd00090">
    <property type="entry name" value="HTH_ARSR"/>
    <property type="match status" value="1"/>
</dbReference>
<sequence length="229" mass="25397">MSDDRPDETTADPSGTANPAAPGVVGGRDPFEDALGMAALRALAHPLRVEIMNELSDFGPATASMLAERLGESSGATSYHLRQLARHDIIVEDTERGSGRERWWRMAPGGVTIGSPETLGTPAGREANELISLGWQQNNERRLAAFLRRGLDTFGFDWMESSTLSTSHLEVTREQLAEFGREYYALQDRLKAKWKAEDAEADARTEPPAERKRVQVQFNAFPLVEQEDR</sequence>
<protein>
    <submittedName>
        <fullName evidence="3">Winged helix-turn-helix domain-containing protein</fullName>
    </submittedName>
</protein>
<proteinExistence type="predicted"/>
<accession>A0ABT8IU66</accession>
<dbReference type="SUPFAM" id="SSF46785">
    <property type="entry name" value="Winged helix' DNA-binding domain"/>
    <property type="match status" value="1"/>
</dbReference>
<reference evidence="3" key="1">
    <citation type="submission" date="2023-03" db="EMBL/GenBank/DDBJ databases">
        <title>MT1 and MT2 Draft Genomes of Novel Species.</title>
        <authorList>
            <person name="Venkateswaran K."/>
        </authorList>
    </citation>
    <scope>NUCLEOTIDE SEQUENCE</scope>
    <source>
        <strain evidence="3">F6_8S_P_1A</strain>
    </source>
</reference>
<dbReference type="InterPro" id="IPR011991">
    <property type="entry name" value="ArsR-like_HTH"/>
</dbReference>
<dbReference type="InterPro" id="IPR036390">
    <property type="entry name" value="WH_DNA-bd_sf"/>
</dbReference>
<feature type="compositionally biased region" description="Acidic residues" evidence="1">
    <location>
        <begin position="1"/>
        <end position="10"/>
    </location>
</feature>
<name>A0ABT8IU66_9MICO</name>